<dbReference type="PANTHER" id="PTHR43310:SF1">
    <property type="entry name" value="SULFATE TRANSPORTER YBAR-RELATED"/>
    <property type="match status" value="1"/>
</dbReference>
<keyword evidence="2" id="KW-0732">Signal</keyword>
<evidence type="ECO:0000256" key="2">
    <source>
        <dbReference type="SAM" id="SignalP"/>
    </source>
</evidence>
<dbReference type="Pfam" id="PF01740">
    <property type="entry name" value="STAS"/>
    <property type="match status" value="1"/>
</dbReference>
<proteinExistence type="predicted"/>
<organism evidence="4 5">
    <name type="scientific">Phytophthora palmivora</name>
    <dbReference type="NCBI Taxonomy" id="4796"/>
    <lineage>
        <taxon>Eukaryota</taxon>
        <taxon>Sar</taxon>
        <taxon>Stramenopiles</taxon>
        <taxon>Oomycota</taxon>
        <taxon>Peronosporomycetes</taxon>
        <taxon>Peronosporales</taxon>
        <taxon>Peronosporaceae</taxon>
        <taxon>Phytophthora</taxon>
    </lineage>
</organism>
<feature type="compositionally biased region" description="Low complexity" evidence="1">
    <location>
        <begin position="174"/>
        <end position="185"/>
    </location>
</feature>
<feature type="chain" id="PRO_5015108243" evidence="2">
    <location>
        <begin position="20"/>
        <end position="201"/>
    </location>
</feature>
<sequence length="201" mass="22400">MNLAIAVIVGVVWQCLVNGWQSGYPLTFRTGMEVVPVVSVHDRAADRELLANHEEAKIYYIKGQLLFSSVATFREFFDVLSDPNVVILDMSDCVFADFSAVAALREAAMRYRDAGKALVARNLDPKSLDMLYHDFGWDSVEEIRIATPSTANNGDEFNKSKIDKERVSRYSRVSQSSHGSLHQLHIPSPCETSTPYRSAGP</sequence>
<dbReference type="PROSITE" id="PS50801">
    <property type="entry name" value="STAS"/>
    <property type="match status" value="1"/>
</dbReference>
<dbReference type="EMBL" id="NCKW01000764">
    <property type="protein sequence ID" value="POM80039.1"/>
    <property type="molecule type" value="Genomic_DNA"/>
</dbReference>
<name>A0A2P4YQN1_9STRA</name>
<protein>
    <submittedName>
        <fullName evidence="4">Sulfate Permease (SulP) Family</fullName>
    </submittedName>
</protein>
<feature type="domain" description="STAS" evidence="3">
    <location>
        <begin position="58"/>
        <end position="131"/>
    </location>
</feature>
<dbReference type="Gene3D" id="3.30.750.24">
    <property type="entry name" value="STAS domain"/>
    <property type="match status" value="1"/>
</dbReference>
<evidence type="ECO:0000259" key="3">
    <source>
        <dbReference type="PROSITE" id="PS50801"/>
    </source>
</evidence>
<accession>A0A2P4YQN1</accession>
<evidence type="ECO:0000256" key="1">
    <source>
        <dbReference type="SAM" id="MobiDB-lite"/>
    </source>
</evidence>
<dbReference type="InterPro" id="IPR036513">
    <property type="entry name" value="STAS_dom_sf"/>
</dbReference>
<feature type="signal peptide" evidence="2">
    <location>
        <begin position="1"/>
        <end position="19"/>
    </location>
</feature>
<keyword evidence="5" id="KW-1185">Reference proteome</keyword>
<dbReference type="PANTHER" id="PTHR43310">
    <property type="entry name" value="SULFATE TRANSPORTER YBAR-RELATED"/>
    <property type="match status" value="1"/>
</dbReference>
<dbReference type="SUPFAM" id="SSF52091">
    <property type="entry name" value="SpoIIaa-like"/>
    <property type="match status" value="1"/>
</dbReference>
<feature type="region of interest" description="Disordered" evidence="1">
    <location>
        <begin position="174"/>
        <end position="201"/>
    </location>
</feature>
<reference evidence="4 5" key="1">
    <citation type="journal article" date="2017" name="Genome Biol. Evol.">
        <title>Phytophthora megakarya and P. palmivora, closely related causal agents of cacao black pod rot, underwent increases in genome sizes and gene numbers by different mechanisms.</title>
        <authorList>
            <person name="Ali S.S."/>
            <person name="Shao J."/>
            <person name="Lary D.J."/>
            <person name="Kronmiller B."/>
            <person name="Shen D."/>
            <person name="Strem M.D."/>
            <person name="Amoako-Attah I."/>
            <person name="Akrofi A.Y."/>
            <person name="Begoude B.A."/>
            <person name="Ten Hoopen G.M."/>
            <person name="Coulibaly K."/>
            <person name="Kebe B.I."/>
            <person name="Melnick R.L."/>
            <person name="Guiltinan M.J."/>
            <person name="Tyler B.M."/>
            <person name="Meinhardt L.W."/>
            <person name="Bailey B.A."/>
        </authorList>
    </citation>
    <scope>NUCLEOTIDE SEQUENCE [LARGE SCALE GENOMIC DNA]</scope>
    <source>
        <strain evidence="5">sbr112.9</strain>
    </source>
</reference>
<feature type="compositionally biased region" description="Polar residues" evidence="1">
    <location>
        <begin position="190"/>
        <end position="201"/>
    </location>
</feature>
<dbReference type="AlphaFoldDB" id="A0A2P4YQN1"/>
<dbReference type="Proteomes" id="UP000237271">
    <property type="component" value="Unassembled WGS sequence"/>
</dbReference>
<gene>
    <name evidence="4" type="ORF">PHPALM_2174</name>
</gene>
<dbReference type="OrthoDB" id="288203at2759"/>
<dbReference type="CDD" id="cd07042">
    <property type="entry name" value="STAS_SulP_like_sulfate_transporter"/>
    <property type="match status" value="1"/>
</dbReference>
<dbReference type="InterPro" id="IPR002645">
    <property type="entry name" value="STAS_dom"/>
</dbReference>
<comment type="caution">
    <text evidence="4">The sequence shown here is derived from an EMBL/GenBank/DDBJ whole genome shotgun (WGS) entry which is preliminary data.</text>
</comment>
<evidence type="ECO:0000313" key="5">
    <source>
        <dbReference type="Proteomes" id="UP000237271"/>
    </source>
</evidence>
<evidence type="ECO:0000313" key="4">
    <source>
        <dbReference type="EMBL" id="POM80039.1"/>
    </source>
</evidence>
<dbReference type="InterPro" id="IPR052706">
    <property type="entry name" value="Membrane-Transporter-like"/>
</dbReference>